<dbReference type="GO" id="GO:0050660">
    <property type="term" value="F:flavin adenine dinucleotide binding"/>
    <property type="evidence" value="ECO:0007669"/>
    <property type="project" value="TreeGrafter"/>
</dbReference>
<dbReference type="InterPro" id="IPR012675">
    <property type="entry name" value="Beta-grasp_dom_sf"/>
</dbReference>
<sequence>MTPKFHPLKIAEVRRETPDAVSLRFDIPAELAPDYAFIQGQHLTLKVRVGDEDLRRSYSICAGVDDCELRVAIKKVEGGRFSTWANEGIQVGDVVEVMTPEGRFHTPLDPAHAKHYVAFVAGSGITPVLSLIKTTLKVEPKSRFTLVYGNRRQTSVMFAEALEDLKNRYLSRFTLYNLFSREEQEVPLFNGRLDAAKVAQFLDTLIPADSIDEAFICGPGAMIDEVEGALLKGGLAAEHVHLERFGIPDFAPAHHAEAGDAPQARITVVADGLRREMEFRPEDPSILDVALRSGMDLPYSCKGGVCCTCRAKVLEGKVRMDKNYTLEQADVDAGYVLTCQAHPLTERVVISFDDR</sequence>
<dbReference type="PROSITE" id="PS51085">
    <property type="entry name" value="2FE2S_FER_2"/>
    <property type="match status" value="1"/>
</dbReference>
<dbReference type="PROSITE" id="PS51384">
    <property type="entry name" value="FAD_FR"/>
    <property type="match status" value="1"/>
</dbReference>
<keyword evidence="12" id="KW-1185">Reference proteome</keyword>
<dbReference type="CDD" id="cd00207">
    <property type="entry name" value="fer2"/>
    <property type="match status" value="1"/>
</dbReference>
<comment type="cofactor">
    <cofactor evidence="1">
        <name>FAD</name>
        <dbReference type="ChEBI" id="CHEBI:57692"/>
    </cofactor>
</comment>
<evidence type="ECO:0000256" key="6">
    <source>
        <dbReference type="ARBA" id="ARBA00023002"/>
    </source>
</evidence>
<dbReference type="Proteomes" id="UP000295129">
    <property type="component" value="Unassembled WGS sequence"/>
</dbReference>
<evidence type="ECO:0000259" key="10">
    <source>
        <dbReference type="PROSITE" id="PS51384"/>
    </source>
</evidence>
<evidence type="ECO:0000256" key="4">
    <source>
        <dbReference type="ARBA" id="ARBA00022723"/>
    </source>
</evidence>
<dbReference type="AlphaFoldDB" id="A0A4R6DQG3"/>
<keyword evidence="3" id="KW-0001">2Fe-2S</keyword>
<reference evidence="11 12" key="1">
    <citation type="submission" date="2019-03" db="EMBL/GenBank/DDBJ databases">
        <title>Genomic Encyclopedia of Type Strains, Phase IV (KMG-IV): sequencing the most valuable type-strain genomes for metagenomic binning, comparative biology and taxonomic classification.</title>
        <authorList>
            <person name="Goeker M."/>
        </authorList>
    </citation>
    <scope>NUCLEOTIDE SEQUENCE [LARGE SCALE GENOMIC DNA]</scope>
    <source>
        <strain evidence="11 12">DSM 12121</strain>
    </source>
</reference>
<dbReference type="GO" id="GO:0010124">
    <property type="term" value="P:phenylacetate catabolic process"/>
    <property type="evidence" value="ECO:0007669"/>
    <property type="project" value="InterPro"/>
</dbReference>
<keyword evidence="7" id="KW-0408">Iron</keyword>
<dbReference type="NCBIfam" id="TIGR02160">
    <property type="entry name" value="PA_CoA_Oxy5"/>
    <property type="match status" value="1"/>
</dbReference>
<dbReference type="OrthoDB" id="9796486at2"/>
<dbReference type="Gene3D" id="3.10.20.30">
    <property type="match status" value="1"/>
</dbReference>
<evidence type="ECO:0000256" key="7">
    <source>
        <dbReference type="ARBA" id="ARBA00023004"/>
    </source>
</evidence>
<evidence type="ECO:0000256" key="2">
    <source>
        <dbReference type="ARBA" id="ARBA00022630"/>
    </source>
</evidence>
<feature type="domain" description="2Fe-2S ferredoxin-type" evidence="9">
    <location>
        <begin position="264"/>
        <end position="355"/>
    </location>
</feature>
<dbReference type="Gene3D" id="2.40.30.10">
    <property type="entry name" value="Translation factors"/>
    <property type="match status" value="1"/>
</dbReference>
<dbReference type="SUPFAM" id="SSF54292">
    <property type="entry name" value="2Fe-2S ferredoxin-like"/>
    <property type="match status" value="1"/>
</dbReference>
<keyword evidence="5" id="KW-0274">FAD</keyword>
<dbReference type="GO" id="GO:0051537">
    <property type="term" value="F:2 iron, 2 sulfur cluster binding"/>
    <property type="evidence" value="ECO:0007669"/>
    <property type="project" value="UniProtKB-KW"/>
</dbReference>
<dbReference type="GO" id="GO:0016491">
    <property type="term" value="F:oxidoreductase activity"/>
    <property type="evidence" value="ECO:0007669"/>
    <property type="project" value="UniProtKB-KW"/>
</dbReference>
<dbReference type="SUPFAM" id="SSF52343">
    <property type="entry name" value="Ferredoxin reductase-like, C-terminal NADP-linked domain"/>
    <property type="match status" value="1"/>
</dbReference>
<dbReference type="PRINTS" id="PR00410">
    <property type="entry name" value="PHEHYDRXLASE"/>
</dbReference>
<evidence type="ECO:0000256" key="8">
    <source>
        <dbReference type="ARBA" id="ARBA00023014"/>
    </source>
</evidence>
<dbReference type="Pfam" id="PF00111">
    <property type="entry name" value="Fer2"/>
    <property type="match status" value="1"/>
</dbReference>
<dbReference type="PANTHER" id="PTHR47354:SF8">
    <property type="entry name" value="1,2-PHENYLACETYL-COA EPOXIDASE, SUBUNIT E"/>
    <property type="match status" value="1"/>
</dbReference>
<dbReference type="Gene3D" id="3.40.50.80">
    <property type="entry name" value="Nucleotide-binding domain of ferredoxin-NADP reductase (FNR) module"/>
    <property type="match status" value="1"/>
</dbReference>
<evidence type="ECO:0000256" key="1">
    <source>
        <dbReference type="ARBA" id="ARBA00001974"/>
    </source>
</evidence>
<keyword evidence="8" id="KW-0411">Iron-sulfur</keyword>
<dbReference type="RefSeq" id="WP_133594427.1">
    <property type="nucleotide sequence ID" value="NZ_SNVV01000022.1"/>
</dbReference>
<dbReference type="CDD" id="cd06214">
    <property type="entry name" value="PA_degradation_oxidoreductase_like"/>
    <property type="match status" value="1"/>
</dbReference>
<comment type="caution">
    <text evidence="11">The sequence shown here is derived from an EMBL/GenBank/DDBJ whole genome shotgun (WGS) entry which is preliminary data.</text>
</comment>
<keyword evidence="2" id="KW-0285">Flavoprotein</keyword>
<feature type="domain" description="FAD-binding FR-type" evidence="10">
    <location>
        <begin position="3"/>
        <end position="107"/>
    </location>
</feature>
<keyword evidence="4" id="KW-0479">Metal-binding</keyword>
<dbReference type="InterPro" id="IPR017927">
    <property type="entry name" value="FAD-bd_FR_type"/>
</dbReference>
<dbReference type="InterPro" id="IPR050415">
    <property type="entry name" value="MRET"/>
</dbReference>
<evidence type="ECO:0000256" key="5">
    <source>
        <dbReference type="ARBA" id="ARBA00022827"/>
    </source>
</evidence>
<name>A0A4R6DQG3_9RHOO</name>
<proteinExistence type="predicted"/>
<dbReference type="InterPro" id="IPR008333">
    <property type="entry name" value="Cbr1-like_FAD-bd_dom"/>
</dbReference>
<evidence type="ECO:0000259" key="9">
    <source>
        <dbReference type="PROSITE" id="PS51085"/>
    </source>
</evidence>
<dbReference type="PANTHER" id="PTHR47354">
    <property type="entry name" value="NADH OXIDOREDUCTASE HCR"/>
    <property type="match status" value="1"/>
</dbReference>
<dbReference type="InterPro" id="IPR001433">
    <property type="entry name" value="OxRdtase_FAD/NAD-bd"/>
</dbReference>
<dbReference type="InterPro" id="IPR036010">
    <property type="entry name" value="2Fe-2S_ferredoxin-like_sf"/>
</dbReference>
<dbReference type="EMBL" id="SNVV01000022">
    <property type="protein sequence ID" value="TDN47133.1"/>
    <property type="molecule type" value="Genomic_DNA"/>
</dbReference>
<dbReference type="InterPro" id="IPR017938">
    <property type="entry name" value="Riboflavin_synthase-like_b-brl"/>
</dbReference>
<accession>A0A4R6DQG3</accession>
<gene>
    <name evidence="11" type="ORF">C7389_12290</name>
</gene>
<protein>
    <submittedName>
        <fullName evidence="11">Ring-1,2-phenylacetyl-CoA epoxidase subunit PaaE</fullName>
    </submittedName>
</protein>
<keyword evidence="6" id="KW-0560">Oxidoreductase</keyword>
<evidence type="ECO:0000313" key="11">
    <source>
        <dbReference type="EMBL" id="TDN47133.1"/>
    </source>
</evidence>
<organism evidence="11 12">
    <name type="scientific">Azoarcus indigens</name>
    <dbReference type="NCBI Taxonomy" id="29545"/>
    <lineage>
        <taxon>Bacteria</taxon>
        <taxon>Pseudomonadati</taxon>
        <taxon>Pseudomonadota</taxon>
        <taxon>Betaproteobacteria</taxon>
        <taxon>Rhodocyclales</taxon>
        <taxon>Zoogloeaceae</taxon>
        <taxon>Azoarcus</taxon>
    </lineage>
</organism>
<dbReference type="Pfam" id="PF00175">
    <property type="entry name" value="NAD_binding_1"/>
    <property type="match status" value="1"/>
</dbReference>
<dbReference type="InterPro" id="IPR039261">
    <property type="entry name" value="FNR_nucleotide-bd"/>
</dbReference>
<dbReference type="InterPro" id="IPR001041">
    <property type="entry name" value="2Fe-2S_ferredoxin-type"/>
</dbReference>
<dbReference type="InterPro" id="IPR011884">
    <property type="entry name" value="PaaE"/>
</dbReference>
<dbReference type="SUPFAM" id="SSF63380">
    <property type="entry name" value="Riboflavin synthase domain-like"/>
    <property type="match status" value="1"/>
</dbReference>
<dbReference type="GO" id="GO:0046872">
    <property type="term" value="F:metal ion binding"/>
    <property type="evidence" value="ECO:0007669"/>
    <property type="project" value="UniProtKB-KW"/>
</dbReference>
<dbReference type="Pfam" id="PF00970">
    <property type="entry name" value="FAD_binding_6"/>
    <property type="match status" value="1"/>
</dbReference>
<evidence type="ECO:0000313" key="12">
    <source>
        <dbReference type="Proteomes" id="UP000295129"/>
    </source>
</evidence>
<evidence type="ECO:0000256" key="3">
    <source>
        <dbReference type="ARBA" id="ARBA00022714"/>
    </source>
</evidence>